<dbReference type="EMBL" id="CAAALY010271482">
    <property type="protein sequence ID" value="VEL41884.1"/>
    <property type="molecule type" value="Genomic_DNA"/>
</dbReference>
<sequence length="117" mass="13267">MYGRCRQEAGEHINPTDRRAESEWVVLPKGRTNPAPLEPGLGEYALNQGGVNRVSRPGSTDWLSARLERRFVSWPHRKLSSCFNESPSSLVSCSDDLRHTTDESYATIRRGSRPVRR</sequence>
<proteinExistence type="predicted"/>
<evidence type="ECO:0000313" key="2">
    <source>
        <dbReference type="EMBL" id="VEL41884.1"/>
    </source>
</evidence>
<reference evidence="2" key="1">
    <citation type="submission" date="2018-11" db="EMBL/GenBank/DDBJ databases">
        <authorList>
            <consortium name="Pathogen Informatics"/>
        </authorList>
    </citation>
    <scope>NUCLEOTIDE SEQUENCE</scope>
</reference>
<name>A0A3S5APC0_9PLAT</name>
<dbReference type="AlphaFoldDB" id="A0A3S5APC0"/>
<accession>A0A3S5APC0</accession>
<evidence type="ECO:0000256" key="1">
    <source>
        <dbReference type="SAM" id="MobiDB-lite"/>
    </source>
</evidence>
<keyword evidence="3" id="KW-1185">Reference proteome</keyword>
<comment type="caution">
    <text evidence="2">The sequence shown here is derived from an EMBL/GenBank/DDBJ whole genome shotgun (WGS) entry which is preliminary data.</text>
</comment>
<organism evidence="2 3">
    <name type="scientific">Protopolystoma xenopodis</name>
    <dbReference type="NCBI Taxonomy" id="117903"/>
    <lineage>
        <taxon>Eukaryota</taxon>
        <taxon>Metazoa</taxon>
        <taxon>Spiralia</taxon>
        <taxon>Lophotrochozoa</taxon>
        <taxon>Platyhelminthes</taxon>
        <taxon>Monogenea</taxon>
        <taxon>Polyopisthocotylea</taxon>
        <taxon>Polystomatidea</taxon>
        <taxon>Polystomatidae</taxon>
        <taxon>Protopolystoma</taxon>
    </lineage>
</organism>
<dbReference type="Proteomes" id="UP000784294">
    <property type="component" value="Unassembled WGS sequence"/>
</dbReference>
<evidence type="ECO:0000313" key="3">
    <source>
        <dbReference type="Proteomes" id="UP000784294"/>
    </source>
</evidence>
<feature type="region of interest" description="Disordered" evidence="1">
    <location>
        <begin position="1"/>
        <end position="20"/>
    </location>
</feature>
<protein>
    <submittedName>
        <fullName evidence="2">Uncharacterized protein</fullName>
    </submittedName>
</protein>
<gene>
    <name evidence="2" type="ORF">PXEA_LOCUS35324</name>
</gene>